<keyword evidence="3" id="KW-1185">Reference proteome</keyword>
<dbReference type="EMBL" id="PGOL01000625">
    <property type="protein sequence ID" value="PKI67225.1"/>
    <property type="molecule type" value="Genomic_DNA"/>
</dbReference>
<name>A0A2I0KFD7_PUNGR</name>
<proteinExistence type="predicted"/>
<feature type="compositionally biased region" description="Basic and acidic residues" evidence="1">
    <location>
        <begin position="73"/>
        <end position="93"/>
    </location>
</feature>
<accession>A0A2I0KFD7</accession>
<feature type="region of interest" description="Disordered" evidence="1">
    <location>
        <begin position="63"/>
        <end position="106"/>
    </location>
</feature>
<organism evidence="2 3">
    <name type="scientific">Punica granatum</name>
    <name type="common">Pomegranate</name>
    <dbReference type="NCBI Taxonomy" id="22663"/>
    <lineage>
        <taxon>Eukaryota</taxon>
        <taxon>Viridiplantae</taxon>
        <taxon>Streptophyta</taxon>
        <taxon>Embryophyta</taxon>
        <taxon>Tracheophyta</taxon>
        <taxon>Spermatophyta</taxon>
        <taxon>Magnoliopsida</taxon>
        <taxon>eudicotyledons</taxon>
        <taxon>Gunneridae</taxon>
        <taxon>Pentapetalae</taxon>
        <taxon>rosids</taxon>
        <taxon>malvids</taxon>
        <taxon>Myrtales</taxon>
        <taxon>Lythraceae</taxon>
        <taxon>Punica</taxon>
    </lineage>
</organism>
<evidence type="ECO:0000313" key="3">
    <source>
        <dbReference type="Proteomes" id="UP000233551"/>
    </source>
</evidence>
<evidence type="ECO:0000256" key="1">
    <source>
        <dbReference type="SAM" id="MobiDB-lite"/>
    </source>
</evidence>
<dbReference type="AlphaFoldDB" id="A0A2I0KFD7"/>
<reference evidence="2 3" key="1">
    <citation type="submission" date="2017-11" db="EMBL/GenBank/DDBJ databases">
        <title>De-novo sequencing of pomegranate (Punica granatum L.) genome.</title>
        <authorList>
            <person name="Akparov Z."/>
            <person name="Amiraslanov A."/>
            <person name="Hajiyeva S."/>
            <person name="Abbasov M."/>
            <person name="Kaur K."/>
            <person name="Hamwieh A."/>
            <person name="Solovyev V."/>
            <person name="Salamov A."/>
            <person name="Braich B."/>
            <person name="Kosarev P."/>
            <person name="Mahmoud A."/>
            <person name="Hajiyev E."/>
            <person name="Babayeva S."/>
            <person name="Izzatullayeva V."/>
            <person name="Mammadov A."/>
            <person name="Mammadov A."/>
            <person name="Sharifova S."/>
            <person name="Ojaghi J."/>
            <person name="Eynullazada K."/>
            <person name="Bayramov B."/>
            <person name="Abdulazimova A."/>
            <person name="Shahmuradov I."/>
        </authorList>
    </citation>
    <scope>NUCLEOTIDE SEQUENCE [LARGE SCALE GENOMIC DNA]</scope>
    <source>
        <strain evidence="3">cv. AG2017</strain>
        <tissue evidence="2">Leaf</tissue>
    </source>
</reference>
<sequence length="106" mass="11987">MVEEVLMPWMGHEGSRWDPVGGSHEFPWLIRGLADLFPPECGWFSCLGLLLTLHDSDIPWHDGKCPKSRGKRSHDLGCTKENSRLPPTEEGREVPWSTRSRGPLVP</sequence>
<comment type="caution">
    <text evidence="2">The sequence shown here is derived from an EMBL/GenBank/DDBJ whole genome shotgun (WGS) entry which is preliminary data.</text>
</comment>
<dbReference type="Proteomes" id="UP000233551">
    <property type="component" value="Unassembled WGS sequence"/>
</dbReference>
<protein>
    <submittedName>
        <fullName evidence="2">Uncharacterized protein</fullName>
    </submittedName>
</protein>
<gene>
    <name evidence="2" type="ORF">CRG98_012366</name>
</gene>
<evidence type="ECO:0000313" key="2">
    <source>
        <dbReference type="EMBL" id="PKI67225.1"/>
    </source>
</evidence>